<protein>
    <submittedName>
        <fullName evidence="1">Acylneuraminate cytidylyltransferase</fullName>
    </submittedName>
</protein>
<dbReference type="InterPro" id="IPR003329">
    <property type="entry name" value="Cytidylyl_trans"/>
</dbReference>
<dbReference type="PANTHER" id="PTHR21485">
    <property type="entry name" value="HAD SUPERFAMILY MEMBERS CMAS AND KDSC"/>
    <property type="match status" value="1"/>
</dbReference>
<keyword evidence="1" id="KW-0808">Transferase</keyword>
<proteinExistence type="predicted"/>
<dbReference type="OrthoDB" id="9805604at2"/>
<dbReference type="InterPro" id="IPR050793">
    <property type="entry name" value="CMP-NeuNAc_synthase"/>
</dbReference>
<organism evidence="1 2">
    <name type="scientific">Pseudobutyrivibrio xylanivorans</name>
    <dbReference type="NCBI Taxonomy" id="185007"/>
    <lineage>
        <taxon>Bacteria</taxon>
        <taxon>Bacillati</taxon>
        <taxon>Bacillota</taxon>
        <taxon>Clostridia</taxon>
        <taxon>Lachnospirales</taxon>
        <taxon>Lachnospiraceae</taxon>
        <taxon>Pseudobutyrivibrio</taxon>
    </lineage>
</organism>
<dbReference type="SUPFAM" id="SSF53448">
    <property type="entry name" value="Nucleotide-diphospho-sugar transferases"/>
    <property type="match status" value="1"/>
</dbReference>
<evidence type="ECO:0000313" key="2">
    <source>
        <dbReference type="Proteomes" id="UP000327030"/>
    </source>
</evidence>
<dbReference type="AlphaFoldDB" id="A0A5P6VMT3"/>
<dbReference type="KEGG" id="pxv:FXF36_03310"/>
<gene>
    <name evidence="1" type="ORF">FXF36_03310</name>
</gene>
<name>A0A5P6VMT3_PSEXY</name>
<dbReference type="Gene3D" id="3.90.550.10">
    <property type="entry name" value="Spore Coat Polysaccharide Biosynthesis Protein SpsA, Chain A"/>
    <property type="match status" value="1"/>
</dbReference>
<evidence type="ECO:0000313" key="1">
    <source>
        <dbReference type="EMBL" id="QFJ53965.1"/>
    </source>
</evidence>
<dbReference type="GO" id="GO:0008781">
    <property type="term" value="F:N-acylneuraminate cytidylyltransferase activity"/>
    <property type="evidence" value="ECO:0007669"/>
    <property type="project" value="TreeGrafter"/>
</dbReference>
<dbReference type="InterPro" id="IPR029044">
    <property type="entry name" value="Nucleotide-diphossugar_trans"/>
</dbReference>
<dbReference type="PANTHER" id="PTHR21485:SF6">
    <property type="entry name" value="N-ACYLNEURAMINATE CYTIDYLYLTRANSFERASE-RELATED"/>
    <property type="match status" value="1"/>
</dbReference>
<reference evidence="2" key="1">
    <citation type="submission" date="2019-08" db="EMBL/GenBank/DDBJ databases">
        <title>Complete Genome Sequence of the Polysaccharide-Degrading Rumen Bacterium Pseudobutyrivibrio xylanivorans MA3014.</title>
        <authorList>
            <person name="Palevich N."/>
            <person name="Maclean P.H."/>
            <person name="Kelly W.J."/>
            <person name="Leahy S.C."/>
            <person name="Rakonjac J."/>
            <person name="Attwood G.T."/>
        </authorList>
    </citation>
    <scope>NUCLEOTIDE SEQUENCE [LARGE SCALE GENOMIC DNA]</scope>
    <source>
        <strain evidence="2">MA3014</strain>
    </source>
</reference>
<dbReference type="EMBL" id="CP043028">
    <property type="protein sequence ID" value="QFJ53965.1"/>
    <property type="molecule type" value="Genomic_DNA"/>
</dbReference>
<dbReference type="Pfam" id="PF02348">
    <property type="entry name" value="CTP_transf_3"/>
    <property type="match status" value="1"/>
</dbReference>
<accession>A0A5P6VMT3</accession>
<dbReference type="Proteomes" id="UP000327030">
    <property type="component" value="Chromosome 1"/>
</dbReference>
<sequence>MKIVAIMPIKLINERCPGKNTRLLGGKPLLQHELDSLKSTGLCDSINVYCSSEDVVPFLPEGVNFVKRPEVLDLPTSNFSQIFETFMNTVDADIYVYAHATAPFITKETMENCINAVKSGEYDSAFCALKLQDYLWQDGEPLNFDATNVPRTQDLKPIYQETSGVYVFTKEVFEKKHRRIGDHPYVSEVSFKEAVDIDNPEDFTLAEKIVDLEL</sequence>
<keyword evidence="1" id="KW-0548">Nucleotidyltransferase</keyword>
<dbReference type="RefSeq" id="WP_151622462.1">
    <property type="nucleotide sequence ID" value="NZ_CP043028.1"/>
</dbReference>